<dbReference type="PANTHER" id="PTHR21604:SF0">
    <property type="entry name" value="RETROELEMENT SILENCING FACTOR 1"/>
    <property type="match status" value="1"/>
</dbReference>
<feature type="compositionally biased region" description="Polar residues" evidence="1">
    <location>
        <begin position="983"/>
        <end position="994"/>
    </location>
</feature>
<feature type="compositionally biased region" description="Basic and acidic residues" evidence="1">
    <location>
        <begin position="1278"/>
        <end position="1287"/>
    </location>
</feature>
<evidence type="ECO:0000313" key="3">
    <source>
        <dbReference type="Proteomes" id="UP000054308"/>
    </source>
</evidence>
<name>A0A091IRN8_CALAN</name>
<dbReference type="GO" id="GO:1990226">
    <property type="term" value="F:histone methyltransferase binding"/>
    <property type="evidence" value="ECO:0007669"/>
    <property type="project" value="TreeGrafter"/>
</dbReference>
<dbReference type="PANTHER" id="PTHR21604">
    <property type="entry name" value="RETROELEMENT SILENCING FACTOR 1"/>
    <property type="match status" value="1"/>
</dbReference>
<feature type="compositionally biased region" description="Basic residues" evidence="1">
    <location>
        <begin position="1264"/>
        <end position="1277"/>
    </location>
</feature>
<feature type="compositionally biased region" description="Basic and acidic residues" evidence="1">
    <location>
        <begin position="345"/>
        <end position="357"/>
    </location>
</feature>
<feature type="compositionally biased region" description="Basic and acidic residues" evidence="1">
    <location>
        <begin position="1058"/>
        <end position="1114"/>
    </location>
</feature>
<organism evidence="2 3">
    <name type="scientific">Calypte anna</name>
    <name type="common">Anna's hummingbird</name>
    <name type="synonym">Archilochus anna</name>
    <dbReference type="NCBI Taxonomy" id="9244"/>
    <lineage>
        <taxon>Eukaryota</taxon>
        <taxon>Metazoa</taxon>
        <taxon>Chordata</taxon>
        <taxon>Craniata</taxon>
        <taxon>Vertebrata</taxon>
        <taxon>Euteleostomi</taxon>
        <taxon>Archelosauria</taxon>
        <taxon>Archosauria</taxon>
        <taxon>Dinosauria</taxon>
        <taxon>Saurischia</taxon>
        <taxon>Theropoda</taxon>
        <taxon>Coelurosauria</taxon>
        <taxon>Aves</taxon>
        <taxon>Neognathae</taxon>
        <taxon>Neoaves</taxon>
        <taxon>Strisores</taxon>
        <taxon>Apodiformes</taxon>
        <taxon>Trochilidae</taxon>
        <taxon>Calypte</taxon>
    </lineage>
</organism>
<feature type="compositionally biased region" description="Polar residues" evidence="1">
    <location>
        <begin position="258"/>
        <end position="273"/>
    </location>
</feature>
<feature type="non-terminal residue" evidence="2">
    <location>
        <position position="1556"/>
    </location>
</feature>
<feature type="region of interest" description="Disordered" evidence="1">
    <location>
        <begin position="906"/>
        <end position="1131"/>
    </location>
</feature>
<dbReference type="EMBL" id="KL218095">
    <property type="protein sequence ID" value="KFP02311.1"/>
    <property type="molecule type" value="Genomic_DNA"/>
</dbReference>
<feature type="compositionally biased region" description="Polar residues" evidence="1">
    <location>
        <begin position="212"/>
        <end position="228"/>
    </location>
</feature>
<accession>A0A091IRN8</accession>
<feature type="region of interest" description="Disordered" evidence="1">
    <location>
        <begin position="1245"/>
        <end position="1298"/>
    </location>
</feature>
<evidence type="ECO:0000256" key="1">
    <source>
        <dbReference type="SAM" id="MobiDB-lite"/>
    </source>
</evidence>
<evidence type="ECO:0000313" key="2">
    <source>
        <dbReference type="EMBL" id="KFP02311.1"/>
    </source>
</evidence>
<feature type="compositionally biased region" description="Basic and acidic residues" evidence="1">
    <location>
        <begin position="1021"/>
        <end position="1031"/>
    </location>
</feature>
<dbReference type="Pfam" id="PF15395">
    <property type="entry name" value="DUF4617"/>
    <property type="match status" value="1"/>
</dbReference>
<feature type="region of interest" description="Disordered" evidence="1">
    <location>
        <begin position="332"/>
        <end position="382"/>
    </location>
</feature>
<dbReference type="STRING" id="9244.A0A091IRN8"/>
<feature type="compositionally biased region" description="Polar residues" evidence="1">
    <location>
        <begin position="358"/>
        <end position="367"/>
    </location>
</feature>
<feature type="compositionally biased region" description="Basic residues" evidence="1">
    <location>
        <begin position="1245"/>
        <end position="1254"/>
    </location>
</feature>
<feature type="region of interest" description="Disordered" evidence="1">
    <location>
        <begin position="152"/>
        <end position="273"/>
    </location>
</feature>
<feature type="region of interest" description="Disordered" evidence="1">
    <location>
        <begin position="421"/>
        <end position="451"/>
    </location>
</feature>
<feature type="compositionally biased region" description="Low complexity" evidence="1">
    <location>
        <begin position="332"/>
        <end position="341"/>
    </location>
</feature>
<feature type="region of interest" description="Disordered" evidence="1">
    <location>
        <begin position="1"/>
        <end position="29"/>
    </location>
</feature>
<protein>
    <submittedName>
        <fullName evidence="2">Uncharacterized protein KIAA1551</fullName>
    </submittedName>
</protein>
<feature type="compositionally biased region" description="Polar residues" evidence="1">
    <location>
        <begin position="7"/>
        <end position="29"/>
    </location>
</feature>
<feature type="compositionally biased region" description="Polar residues" evidence="1">
    <location>
        <begin position="682"/>
        <end position="695"/>
    </location>
</feature>
<sequence length="1556" mass="171898">QRHSSDLKNASGFNSVQQNCQKQPSGEISQSLRYVSTSGGNVTAKQPFNETSPSISKELDDAIQETLSSVAASRSLSDLASVQESQTNSLMDGPVNSQILPGVADGGPVTRDRLAWEAQKLLNIKKKFALLQKMHNYKIQLLVASEQGKNTPALPSNNGDILANHLPQVSNQSVPPSPSETVRTESHVINSSPEERNHKKVTSADNTGLAVVQSNPQVDQRSFSSSSAPNPPQSEFPAQFNNPESAPSVAQRDPYALASSQKPVTSLNSASRCSQVDGSVKIASNNVPANPKNSSFLQFVLSSTNALKEETAGATADKILTNLLCSEKPVVDTSVSGGSSVKASTGEKKAQSLKDEQTNTVHTNSLVSEKKESGEFKSAVAQKNTPFPENASFKNNYRYSVEELTACLGLWRKHQSKSLSVQNSQSSQNATANQISPYSQNTKTREENNVLSSTAEATLPVSAASVGQNLDSSSCNLVKSFELQVAVVSPLVLSEQRTETEQADKCPPSTGKTYPVIDSGSICSLQEKGKDGLSVVNTNKETTETVRSSPSDCVVVQEVDSCLQQTKSADRNRMVKTSVSVNDSYDENKRKVSQSPRDARENMHLVVQNKPSLPELETNNSSQVFQKGVRDKEAVLETGDTSAAVLEDHMLCISSVCSLVEGDTFYNPQIASMFKSGPETRGASSEGNASVPTQKQQEMDLYKNDLTNSTSQRGSLLQNMLEESSSCMSSGGRILDGIQTGRVEKESSGNSHKTVSTSEQKLPFKASSKYPENDLEILASINQELALNSLDFSVSITAETNARDNSKQNYMSIENCTEKDMNLFGAEPIRYLNSQLSELVKEFPFGIEGADMLTKEPVQRDAVAEQMENPPQKEAQICDKSSHLKDPVAQTKSAVLSSDKVQELFPEHSNRVVSQQSEKASPEENLEGSVQPSQSLCEKKTTQETSSPINTKDSSSVGLPSEACKTPHSPIKPEIPVSEKNSDQVSKAESTSTAERQENNSKSDAVMKNNCAVGNLPIPEKIPDGGSENKRAICKYPSVTTKNPKLKVTNKNKSPTIKQEKNESHDFSENPDADKSKRSSSKEEMQSNRETRLLGKEFICDKNEHQTVSEELSEKAGNTETDNRTKSSKEKKRVFKIESLSKDKTKTGLAVKSKVDINKFTKLETVEMKQVELNQGQKIKTCEENSTEEQNCRKQKEMLGQEIGTNIKEKAKVSAEIKRDKLNSHHADAIKFPNVDTVDLKTRNHKYSQHKSVKVHPSQEQSCKRKRKENMKRVSKKTKVEEEKSKQSEAQNSKQLSHNCLLNTERAKKFNGENGWKVKSSLADRSMLKLQRKRARSSTMSKNYFSNKERRLDGQNKDKCSEKTFPDKNLLFLNRRNNRLKLHLQKEPKKQYLNRVAFKRMAQERIYLTKLETSPVRAVWHLKSKVSQNSPGVKKDPSVSEAEKTCSSEVLEFKLCPEILFRNATTEEESLAAKDSLERDKAIVAGVKSKKEDWLKYDPVKQKKLEGNFTAEDSIPLDTAIQILDGGGEALHIPIKDSKDMFQTYRKMYLEKKMQK</sequence>
<feature type="non-terminal residue" evidence="2">
    <location>
        <position position="1"/>
    </location>
</feature>
<dbReference type="GO" id="GO:0005634">
    <property type="term" value="C:nucleus"/>
    <property type="evidence" value="ECO:0007669"/>
    <property type="project" value="TreeGrafter"/>
</dbReference>
<keyword evidence="3" id="KW-1185">Reference proteome</keyword>
<gene>
    <name evidence="2" type="ORF">N300_13946</name>
</gene>
<feature type="region of interest" description="Disordered" evidence="1">
    <location>
        <begin position="676"/>
        <end position="695"/>
    </location>
</feature>
<feature type="compositionally biased region" description="Polar residues" evidence="1">
    <location>
        <begin position="943"/>
        <end position="958"/>
    </location>
</feature>
<proteinExistence type="predicted"/>
<feature type="compositionally biased region" description="Low complexity" evidence="1">
    <location>
        <begin position="421"/>
        <end position="436"/>
    </location>
</feature>
<feature type="region of interest" description="Disordered" evidence="1">
    <location>
        <begin position="744"/>
        <end position="763"/>
    </location>
</feature>
<dbReference type="Proteomes" id="UP000054308">
    <property type="component" value="Unassembled WGS sequence"/>
</dbReference>
<feature type="compositionally biased region" description="Polar residues" evidence="1">
    <location>
        <begin position="748"/>
        <end position="760"/>
    </location>
</feature>
<dbReference type="InterPro" id="IPR027866">
    <property type="entry name" value="RESF1"/>
</dbReference>
<reference evidence="2 3" key="1">
    <citation type="submission" date="2014-04" db="EMBL/GenBank/DDBJ databases">
        <title>Genome evolution of avian class.</title>
        <authorList>
            <person name="Zhang G."/>
            <person name="Li C."/>
        </authorList>
    </citation>
    <scope>NUCLEOTIDE SEQUENCE [LARGE SCALE GENOMIC DNA]</scope>
    <source>
        <strain evidence="2">BGI_N300</strain>
    </source>
</reference>